<proteinExistence type="predicted"/>
<evidence type="ECO:0000313" key="2">
    <source>
        <dbReference type="Proteomes" id="UP000410492"/>
    </source>
</evidence>
<protein>
    <submittedName>
        <fullName evidence="1">Uncharacterized protein</fullName>
    </submittedName>
</protein>
<feature type="non-terminal residue" evidence="1">
    <location>
        <position position="1"/>
    </location>
</feature>
<name>A0A653DP14_CALMS</name>
<feature type="non-terminal residue" evidence="1">
    <location>
        <position position="68"/>
    </location>
</feature>
<dbReference type="AlphaFoldDB" id="A0A653DP14"/>
<dbReference type="EMBL" id="CAACVG010013104">
    <property type="protein sequence ID" value="VEN61262.1"/>
    <property type="molecule type" value="Genomic_DNA"/>
</dbReference>
<organism evidence="1 2">
    <name type="scientific">Callosobruchus maculatus</name>
    <name type="common">Southern cowpea weevil</name>
    <name type="synonym">Pulse bruchid</name>
    <dbReference type="NCBI Taxonomy" id="64391"/>
    <lineage>
        <taxon>Eukaryota</taxon>
        <taxon>Metazoa</taxon>
        <taxon>Ecdysozoa</taxon>
        <taxon>Arthropoda</taxon>
        <taxon>Hexapoda</taxon>
        <taxon>Insecta</taxon>
        <taxon>Pterygota</taxon>
        <taxon>Neoptera</taxon>
        <taxon>Endopterygota</taxon>
        <taxon>Coleoptera</taxon>
        <taxon>Polyphaga</taxon>
        <taxon>Cucujiformia</taxon>
        <taxon>Chrysomeloidea</taxon>
        <taxon>Chrysomelidae</taxon>
        <taxon>Bruchinae</taxon>
        <taxon>Bruchini</taxon>
        <taxon>Callosobruchus</taxon>
    </lineage>
</organism>
<reference evidence="1 2" key="1">
    <citation type="submission" date="2019-01" db="EMBL/GenBank/DDBJ databases">
        <authorList>
            <person name="Sayadi A."/>
        </authorList>
    </citation>
    <scope>NUCLEOTIDE SEQUENCE [LARGE SCALE GENOMIC DNA]</scope>
</reference>
<keyword evidence="2" id="KW-1185">Reference proteome</keyword>
<sequence>ASVTAARISDLTAILDLELFQTRIPYLRYAYLRYRIYTHSVAGGWMARHTRISIAILWRYCMRRRSRL</sequence>
<evidence type="ECO:0000313" key="1">
    <source>
        <dbReference type="EMBL" id="VEN61262.1"/>
    </source>
</evidence>
<accession>A0A653DP14</accession>
<gene>
    <name evidence="1" type="ORF">CALMAC_LOCUS18721</name>
</gene>
<dbReference type="Proteomes" id="UP000410492">
    <property type="component" value="Unassembled WGS sequence"/>
</dbReference>